<feature type="domain" description="BCE-2095-like N-terminal" evidence="1">
    <location>
        <begin position="8"/>
        <end position="107"/>
    </location>
</feature>
<dbReference type="InterPro" id="IPR029058">
    <property type="entry name" value="AB_hydrolase_fold"/>
</dbReference>
<keyword evidence="3" id="KW-1185">Reference proteome</keyword>
<organism evidence="2 3">
    <name type="scientific">Kribbella orskensis</name>
    <dbReference type="NCBI Taxonomy" id="2512216"/>
    <lineage>
        <taxon>Bacteria</taxon>
        <taxon>Bacillati</taxon>
        <taxon>Actinomycetota</taxon>
        <taxon>Actinomycetes</taxon>
        <taxon>Propionibacteriales</taxon>
        <taxon>Kribbellaceae</taxon>
        <taxon>Kribbella</taxon>
    </lineage>
</organism>
<reference evidence="2 3" key="1">
    <citation type="journal article" date="2015" name="Stand. Genomic Sci.">
        <title>Genomic Encyclopedia of Bacterial and Archaeal Type Strains, Phase III: the genomes of soil and plant-associated and newly described type strains.</title>
        <authorList>
            <person name="Whitman W.B."/>
            <person name="Woyke T."/>
            <person name="Klenk H.P."/>
            <person name="Zhou Y."/>
            <person name="Lilburn T.G."/>
            <person name="Beck B.J."/>
            <person name="De Vos P."/>
            <person name="Vandamme P."/>
            <person name="Eisen J.A."/>
            <person name="Garrity G."/>
            <person name="Hugenholtz P."/>
            <person name="Kyrpides N.C."/>
        </authorList>
    </citation>
    <scope>NUCLEOTIDE SEQUENCE [LARGE SCALE GENOMIC DNA]</scope>
    <source>
        <strain evidence="2 3">VKM Ac-2538</strain>
    </source>
</reference>
<dbReference type="InterPro" id="IPR054527">
    <property type="entry name" value="BCE_2095-like_N"/>
</dbReference>
<evidence type="ECO:0000259" key="1">
    <source>
        <dbReference type="Pfam" id="PF22316"/>
    </source>
</evidence>
<dbReference type="SUPFAM" id="SSF53474">
    <property type="entry name" value="alpha/beta-Hydrolases"/>
    <property type="match status" value="1"/>
</dbReference>
<comment type="caution">
    <text evidence="2">The sequence shown here is derived from an EMBL/GenBank/DDBJ whole genome shotgun (WGS) entry which is preliminary data.</text>
</comment>
<proteinExistence type="predicted"/>
<evidence type="ECO:0000313" key="3">
    <source>
        <dbReference type="Proteomes" id="UP000295818"/>
    </source>
</evidence>
<sequence>MDTPEARYDRLTDRVAALYEEGLQPVALDLLENVDPELRPWSAELAHLRACVLGSIGEAAEALRVLQETSDDGGWWEESILTEDDDLAPLQDLPGFQKLVELSRDRRITVEDPPLVALPHDGGGVRGVVVALHGAGQRASHAMRDWAGVLEIGFALVGVESSRLMSPMYRTWPDKEAAERDLARALEQLPGELRGLPLIAAGFSAGGRVALDWALTGRPAPAAGVVVLAPALRELPAEAQGPLSPASIVIGTDDELLEVVDEAGERLSEFGLSIERVPGLTHEFPADFAARLTTLLSGVSTARGA</sequence>
<accession>A0ABY2BPQ1</accession>
<dbReference type="Pfam" id="PF22316">
    <property type="entry name" value="ABhydrolase-like_N"/>
    <property type="match status" value="1"/>
</dbReference>
<dbReference type="Proteomes" id="UP000295818">
    <property type="component" value="Unassembled WGS sequence"/>
</dbReference>
<name>A0ABY2BPQ1_9ACTN</name>
<dbReference type="Gene3D" id="3.40.50.1820">
    <property type="entry name" value="alpha/beta hydrolase"/>
    <property type="match status" value="1"/>
</dbReference>
<evidence type="ECO:0000313" key="2">
    <source>
        <dbReference type="EMBL" id="TCO27595.1"/>
    </source>
</evidence>
<gene>
    <name evidence="2" type="ORF">EV644_103295</name>
</gene>
<protein>
    <recommendedName>
        <fullName evidence="1">BCE-2095-like N-terminal domain-containing protein</fullName>
    </recommendedName>
</protein>
<dbReference type="EMBL" id="SLWM01000003">
    <property type="protein sequence ID" value="TCO27595.1"/>
    <property type="molecule type" value="Genomic_DNA"/>
</dbReference>
<dbReference type="RefSeq" id="WP_132189987.1">
    <property type="nucleotide sequence ID" value="NZ_SLWM01000003.1"/>
</dbReference>